<proteinExistence type="inferred from homology"/>
<sequence length="541" mass="59439">MVDATVLLILRIMTALSSLMVSLSPSFSIYKIYKNKSVGNISVVPFVSLLGNAHMWMMYGYFCNNIFPVVVSFGFGDFAAITYIAVYYKFAEDRKYVLQIVGGAVAVLGAITLYAIIAATGATGQDYTGISHVLGYLSIVAAIILYGAPFEKALFVLRNKNAAPIQLPMVICGATNNALWVIYTPLDSNWFMFIPNAICVVLGLVLLVLYAMYRPSKAVQQTVNLPDEDVAITIVVSPKAEMQGKVVSASPSFRPMSSPLLPLSRESSFQLMESVFRVIAASTSLMMILSPTPAVYKIYKTKSIGNTSIVSLVSVFANCHVWTLQGLLTNNWFPVFSTFVSGDFISLIYMFVFLRYTSDRTQALRVIAVYATVLSIITTYAVLGGLGVFTSISRDTVNSIMGYIAVCVTLVLYSSPFLKIKDVIKYKTGVFIPIHMVIAGTFNNTMWIIYTPMSGLWFLFVTNVCCAALGVAQLTVYMIYHPSKHPLGYGATLDDLLEKERNEDDTISIAIERASIQSADKAFPQSPMYQMVKSPLAPLRS</sequence>
<dbReference type="InterPro" id="IPR047664">
    <property type="entry name" value="SWEET"/>
</dbReference>
<feature type="transmembrane region" description="Helical" evidence="10">
    <location>
        <begin position="129"/>
        <end position="150"/>
    </location>
</feature>
<dbReference type="VEuPathDB" id="FungiDB:KRP23_4598"/>
<protein>
    <recommendedName>
        <fullName evidence="13">MtN3-like protein</fullName>
    </recommendedName>
</protein>
<feature type="transmembrane region" description="Helical" evidence="10">
    <location>
        <begin position="332"/>
        <end position="354"/>
    </location>
</feature>
<feature type="transmembrane region" description="Helical" evidence="10">
    <location>
        <begin position="6"/>
        <end position="30"/>
    </location>
</feature>
<keyword evidence="3" id="KW-0813">Transport</keyword>
<feature type="transmembrane region" description="Helical" evidence="10">
    <location>
        <begin position="189"/>
        <end position="213"/>
    </location>
</feature>
<evidence type="ECO:0000256" key="5">
    <source>
        <dbReference type="ARBA" id="ARBA00022597"/>
    </source>
</evidence>
<organism evidence="11 12">
    <name type="scientific">Phytophthora ramorum</name>
    <name type="common">Sudden oak death agent</name>
    <dbReference type="NCBI Taxonomy" id="164328"/>
    <lineage>
        <taxon>Eukaryota</taxon>
        <taxon>Sar</taxon>
        <taxon>Stramenopiles</taxon>
        <taxon>Oomycota</taxon>
        <taxon>Peronosporomycetes</taxon>
        <taxon>Peronosporales</taxon>
        <taxon>Peronosporaceae</taxon>
        <taxon>Phytophthora</taxon>
    </lineage>
</organism>
<dbReference type="Proteomes" id="UP000005238">
    <property type="component" value="Unassembled WGS sequence"/>
</dbReference>
<keyword evidence="12" id="KW-1185">Reference proteome</keyword>
<evidence type="ECO:0000256" key="4">
    <source>
        <dbReference type="ARBA" id="ARBA00022475"/>
    </source>
</evidence>
<evidence type="ECO:0000256" key="2">
    <source>
        <dbReference type="ARBA" id="ARBA00007809"/>
    </source>
</evidence>
<dbReference type="InterPro" id="IPR004316">
    <property type="entry name" value="SWEET_rpt"/>
</dbReference>
<feature type="transmembrane region" description="Helical" evidence="10">
    <location>
        <begin position="400"/>
        <end position="418"/>
    </location>
</feature>
<keyword evidence="5" id="KW-0762">Sugar transport</keyword>
<feature type="transmembrane region" description="Helical" evidence="10">
    <location>
        <begin position="456"/>
        <end position="480"/>
    </location>
</feature>
<evidence type="ECO:0000256" key="7">
    <source>
        <dbReference type="ARBA" id="ARBA00022737"/>
    </source>
</evidence>
<evidence type="ECO:0000256" key="6">
    <source>
        <dbReference type="ARBA" id="ARBA00022692"/>
    </source>
</evidence>
<reference evidence="11" key="2">
    <citation type="submission" date="2015-06" db="UniProtKB">
        <authorList>
            <consortium name="EnsemblProtists"/>
        </authorList>
    </citation>
    <scope>IDENTIFICATION</scope>
    <source>
        <strain evidence="11">Pr102</strain>
    </source>
</reference>
<evidence type="ECO:0000256" key="9">
    <source>
        <dbReference type="ARBA" id="ARBA00023136"/>
    </source>
</evidence>
<name>H3HE97_PHYRM</name>
<feature type="transmembrane region" description="Helical" evidence="10">
    <location>
        <begin position="275"/>
        <end position="296"/>
    </location>
</feature>
<evidence type="ECO:0000256" key="10">
    <source>
        <dbReference type="SAM" id="Phobius"/>
    </source>
</evidence>
<accession>H3HE97</accession>
<dbReference type="GO" id="GO:0008643">
    <property type="term" value="P:carbohydrate transport"/>
    <property type="evidence" value="ECO:0000318"/>
    <property type="project" value="GO_Central"/>
</dbReference>
<keyword evidence="8 10" id="KW-1133">Transmembrane helix</keyword>
<dbReference type="GO" id="GO:0016020">
    <property type="term" value="C:membrane"/>
    <property type="evidence" value="ECO:0000318"/>
    <property type="project" value="GO_Central"/>
</dbReference>
<dbReference type="InParanoid" id="H3HE97"/>
<evidence type="ECO:0008006" key="13">
    <source>
        <dbReference type="Google" id="ProtNLM"/>
    </source>
</evidence>
<dbReference type="PANTHER" id="PTHR10791:SF30">
    <property type="entry name" value="SUGAR TRANSPORTER SWEET1"/>
    <property type="match status" value="1"/>
</dbReference>
<keyword evidence="9 10" id="KW-0472">Membrane</keyword>
<comment type="subcellular location">
    <subcellularLocation>
        <location evidence="1">Cell membrane</location>
        <topology evidence="1">Multi-pass membrane protein</topology>
    </subcellularLocation>
</comment>
<dbReference type="Gene3D" id="1.20.1280.290">
    <property type="match status" value="4"/>
</dbReference>
<dbReference type="VEuPathDB" id="FungiDB:KRP23_4599"/>
<dbReference type="GO" id="GO:0051119">
    <property type="term" value="F:sugar transmembrane transporter activity"/>
    <property type="evidence" value="ECO:0000318"/>
    <property type="project" value="GO_Central"/>
</dbReference>
<feature type="transmembrane region" description="Helical" evidence="10">
    <location>
        <begin position="162"/>
        <end position="183"/>
    </location>
</feature>
<keyword evidence="4" id="KW-1003">Cell membrane</keyword>
<dbReference type="PANTHER" id="PTHR10791">
    <property type="entry name" value="RAG1-ACTIVATING PROTEIN 1"/>
    <property type="match status" value="1"/>
</dbReference>
<dbReference type="EMBL" id="DS566119">
    <property type="status" value="NOT_ANNOTATED_CDS"/>
    <property type="molecule type" value="Genomic_DNA"/>
</dbReference>
<dbReference type="HOGENOM" id="CLU_437137_0_0_1"/>
<dbReference type="OMA" id="AMYWKSK"/>
<dbReference type="VEuPathDB" id="FungiDB:KRP22_2176"/>
<dbReference type="AlphaFoldDB" id="H3HE97"/>
<feature type="transmembrane region" description="Helical" evidence="10">
    <location>
        <begin position="65"/>
        <end position="84"/>
    </location>
</feature>
<reference evidence="12" key="1">
    <citation type="journal article" date="2006" name="Science">
        <title>Phytophthora genome sequences uncover evolutionary origins and mechanisms of pathogenesis.</title>
        <authorList>
            <person name="Tyler B.M."/>
            <person name="Tripathy S."/>
            <person name="Zhang X."/>
            <person name="Dehal P."/>
            <person name="Jiang R.H."/>
            <person name="Aerts A."/>
            <person name="Arredondo F.D."/>
            <person name="Baxter L."/>
            <person name="Bensasson D."/>
            <person name="Beynon J.L."/>
            <person name="Chapman J."/>
            <person name="Damasceno C.M."/>
            <person name="Dorrance A.E."/>
            <person name="Dou D."/>
            <person name="Dickerman A.W."/>
            <person name="Dubchak I.L."/>
            <person name="Garbelotto M."/>
            <person name="Gijzen M."/>
            <person name="Gordon S.G."/>
            <person name="Govers F."/>
            <person name="Grunwald N.J."/>
            <person name="Huang W."/>
            <person name="Ivors K.L."/>
            <person name="Jones R.W."/>
            <person name="Kamoun S."/>
            <person name="Krampis K."/>
            <person name="Lamour K.H."/>
            <person name="Lee M.K."/>
            <person name="McDonald W.H."/>
            <person name="Medina M."/>
            <person name="Meijer H.J."/>
            <person name="Nordberg E.K."/>
            <person name="Maclean D.J."/>
            <person name="Ospina-Giraldo M.D."/>
            <person name="Morris P.F."/>
            <person name="Phuntumart V."/>
            <person name="Putnam N.H."/>
            <person name="Rash S."/>
            <person name="Rose J.K."/>
            <person name="Sakihama Y."/>
            <person name="Salamov A.A."/>
            <person name="Savidor A."/>
            <person name="Scheuring C.F."/>
            <person name="Smith B.M."/>
            <person name="Sobral B.W."/>
            <person name="Terry A."/>
            <person name="Torto-Alalibo T.A."/>
            <person name="Win J."/>
            <person name="Xu Z."/>
            <person name="Zhang H."/>
            <person name="Grigoriev I.V."/>
            <person name="Rokhsar D.S."/>
            <person name="Boore J.L."/>
        </authorList>
    </citation>
    <scope>NUCLEOTIDE SEQUENCE [LARGE SCALE GENOMIC DNA]</scope>
    <source>
        <strain evidence="12">Pr102</strain>
    </source>
</reference>
<feature type="transmembrane region" description="Helical" evidence="10">
    <location>
        <begin position="430"/>
        <end position="450"/>
    </location>
</feature>
<dbReference type="Pfam" id="PF03083">
    <property type="entry name" value="MtN3_slv"/>
    <property type="match status" value="4"/>
</dbReference>
<dbReference type="EnsemblProtists" id="Phyra96921">
    <property type="protein sequence ID" value="Phyra96921"/>
    <property type="gene ID" value="Phyra96921"/>
</dbReference>
<keyword evidence="7" id="KW-0677">Repeat</keyword>
<comment type="similarity">
    <text evidence="2">Belongs to the SWEET sugar transporter family.</text>
</comment>
<keyword evidence="6 10" id="KW-0812">Transmembrane</keyword>
<feature type="transmembrane region" description="Helical" evidence="10">
    <location>
        <begin position="366"/>
        <end position="388"/>
    </location>
</feature>
<dbReference type="eggNOG" id="KOG1623">
    <property type="taxonomic scope" value="Eukaryota"/>
</dbReference>
<feature type="transmembrane region" description="Helical" evidence="10">
    <location>
        <begin position="96"/>
        <end position="117"/>
    </location>
</feature>
<dbReference type="GO" id="GO:0005886">
    <property type="term" value="C:plasma membrane"/>
    <property type="evidence" value="ECO:0007669"/>
    <property type="project" value="UniProtKB-SubCell"/>
</dbReference>
<evidence type="ECO:0000256" key="3">
    <source>
        <dbReference type="ARBA" id="ARBA00022448"/>
    </source>
</evidence>
<evidence type="ECO:0000256" key="8">
    <source>
        <dbReference type="ARBA" id="ARBA00022989"/>
    </source>
</evidence>
<evidence type="ECO:0000313" key="12">
    <source>
        <dbReference type="Proteomes" id="UP000005238"/>
    </source>
</evidence>
<evidence type="ECO:0000313" key="11">
    <source>
        <dbReference type="EnsemblProtists" id="Phyra96921"/>
    </source>
</evidence>
<dbReference type="VEuPathDB" id="FungiDB:KRP22_2175"/>
<evidence type="ECO:0000256" key="1">
    <source>
        <dbReference type="ARBA" id="ARBA00004651"/>
    </source>
</evidence>
<dbReference type="FunFam" id="1.20.1280.290:FF:000007">
    <property type="entry name" value="Bidirectional sugar transporter SWEET7"/>
    <property type="match status" value="4"/>
</dbReference>